<reference evidence="3" key="1">
    <citation type="submission" date="2021-05" db="EMBL/GenBank/DDBJ databases">
        <authorList>
            <person name="Pietrasiak N."/>
            <person name="Ward R."/>
            <person name="Stajich J.E."/>
            <person name="Kurbessoian T."/>
        </authorList>
    </citation>
    <scope>NUCLEOTIDE SEQUENCE</scope>
    <source>
        <strain evidence="3">UHER 2000/2452</strain>
    </source>
</reference>
<protein>
    <submittedName>
        <fullName evidence="3">Gfo/Idh/MocA family oxidoreductase</fullName>
    </submittedName>
</protein>
<dbReference type="SUPFAM" id="SSF55347">
    <property type="entry name" value="Glyceraldehyde-3-phosphate dehydrogenase-like, C-terminal domain"/>
    <property type="match status" value="1"/>
</dbReference>
<comment type="caution">
    <text evidence="3">The sequence shown here is derived from an EMBL/GenBank/DDBJ whole genome shotgun (WGS) entry which is preliminary data.</text>
</comment>
<reference evidence="3" key="2">
    <citation type="journal article" date="2022" name="Microbiol. Resour. Announc.">
        <title>Metagenome Sequencing to Explore Phylogenomics of Terrestrial Cyanobacteria.</title>
        <authorList>
            <person name="Ward R.D."/>
            <person name="Stajich J.E."/>
            <person name="Johansen J.R."/>
            <person name="Huntemann M."/>
            <person name="Clum A."/>
            <person name="Foster B."/>
            <person name="Foster B."/>
            <person name="Roux S."/>
            <person name="Palaniappan K."/>
            <person name="Varghese N."/>
            <person name="Mukherjee S."/>
            <person name="Reddy T.B.K."/>
            <person name="Daum C."/>
            <person name="Copeland A."/>
            <person name="Chen I.A."/>
            <person name="Ivanova N.N."/>
            <person name="Kyrpides N.C."/>
            <person name="Shapiro N."/>
            <person name="Eloe-Fadrosh E.A."/>
            <person name="Pietrasiak N."/>
        </authorList>
    </citation>
    <scope>NUCLEOTIDE SEQUENCE</scope>
    <source>
        <strain evidence="3">UHER 2000/2452</strain>
    </source>
</reference>
<name>A0A951QBP9_9CYAN</name>
<dbReference type="PANTHER" id="PTHR43377:SF6">
    <property type="entry name" value="GFO_IDH_MOCA-LIKE OXIDOREDUCTASE N-TERMINAL DOMAIN-CONTAINING PROTEIN"/>
    <property type="match status" value="1"/>
</dbReference>
<dbReference type="PANTHER" id="PTHR43377">
    <property type="entry name" value="BILIVERDIN REDUCTASE A"/>
    <property type="match status" value="1"/>
</dbReference>
<feature type="domain" description="GFO/IDH/MocA-like oxidoreductase" evidence="2">
    <location>
        <begin position="198"/>
        <end position="282"/>
    </location>
</feature>
<dbReference type="InterPro" id="IPR000683">
    <property type="entry name" value="Gfo/Idh/MocA-like_OxRdtase_N"/>
</dbReference>
<dbReference type="InterPro" id="IPR036291">
    <property type="entry name" value="NAD(P)-bd_dom_sf"/>
</dbReference>
<gene>
    <name evidence="3" type="ORF">KME15_07045</name>
</gene>
<dbReference type="Gene3D" id="3.40.50.720">
    <property type="entry name" value="NAD(P)-binding Rossmann-like Domain"/>
    <property type="match status" value="1"/>
</dbReference>
<dbReference type="AlphaFoldDB" id="A0A951QBP9"/>
<sequence length="374" mass="41266">MVFTPPSPLSLDLASPFGAIAQIPLIQNIQDSKFHPVNIAILGAGRWGTHLLRNFAHHPRSNVVAVVDPCAERLTAVAAEFQLDRVKLIQDWSETMNLPGLEAVAIATPAATHYPLIRAALQQGLHVLAEKPLTLEVVEALELCHLAAQQQRQLVVDHTYLFHPAVQQGKAVLPRLGSPRYGYATRTHLGPVRSDVDALWDLAIHDIAIFNYWLDEVPIQVQAQGKTWLQTVSNNSRFPNGLSDLVWVKLLYPSGFQASIHLCWSNPDKQRRLCLAGSHGTLVFDELAPDTPLTLLEGGLSQGHQAIDQHRHVFSLEDTEPLHQVCDHFLTCVRENQPSDISSGWLGAELVQILSALSQSLNQDGQPVSLKLKP</sequence>
<evidence type="ECO:0000259" key="2">
    <source>
        <dbReference type="Pfam" id="PF22725"/>
    </source>
</evidence>
<accession>A0A951QBP9</accession>
<dbReference type="EMBL" id="JAHHHD010000005">
    <property type="protein sequence ID" value="MBW4658413.1"/>
    <property type="molecule type" value="Genomic_DNA"/>
</dbReference>
<organism evidence="3 4">
    <name type="scientific">Drouetiella hepatica Uher 2000/2452</name>
    <dbReference type="NCBI Taxonomy" id="904376"/>
    <lineage>
        <taxon>Bacteria</taxon>
        <taxon>Bacillati</taxon>
        <taxon>Cyanobacteriota</taxon>
        <taxon>Cyanophyceae</taxon>
        <taxon>Oculatellales</taxon>
        <taxon>Oculatellaceae</taxon>
        <taxon>Drouetiella</taxon>
    </lineage>
</organism>
<dbReference type="Pfam" id="PF22725">
    <property type="entry name" value="GFO_IDH_MocA_C3"/>
    <property type="match status" value="1"/>
</dbReference>
<feature type="domain" description="Gfo/Idh/MocA-like oxidoreductase N-terminal" evidence="1">
    <location>
        <begin position="37"/>
        <end position="158"/>
    </location>
</feature>
<dbReference type="GO" id="GO:0000166">
    <property type="term" value="F:nucleotide binding"/>
    <property type="evidence" value="ECO:0007669"/>
    <property type="project" value="InterPro"/>
</dbReference>
<proteinExistence type="predicted"/>
<dbReference type="Gene3D" id="3.30.360.10">
    <property type="entry name" value="Dihydrodipicolinate Reductase, domain 2"/>
    <property type="match status" value="1"/>
</dbReference>
<dbReference type="Proteomes" id="UP000757435">
    <property type="component" value="Unassembled WGS sequence"/>
</dbReference>
<dbReference type="Pfam" id="PF01408">
    <property type="entry name" value="GFO_IDH_MocA"/>
    <property type="match status" value="1"/>
</dbReference>
<dbReference type="InterPro" id="IPR051450">
    <property type="entry name" value="Gfo/Idh/MocA_Oxidoreductases"/>
</dbReference>
<evidence type="ECO:0000313" key="4">
    <source>
        <dbReference type="Proteomes" id="UP000757435"/>
    </source>
</evidence>
<dbReference type="InterPro" id="IPR055170">
    <property type="entry name" value="GFO_IDH_MocA-like_dom"/>
</dbReference>
<dbReference type="SUPFAM" id="SSF51735">
    <property type="entry name" value="NAD(P)-binding Rossmann-fold domains"/>
    <property type="match status" value="1"/>
</dbReference>
<evidence type="ECO:0000313" key="3">
    <source>
        <dbReference type="EMBL" id="MBW4658413.1"/>
    </source>
</evidence>
<evidence type="ECO:0000259" key="1">
    <source>
        <dbReference type="Pfam" id="PF01408"/>
    </source>
</evidence>